<comment type="catalytic activity">
    <reaction evidence="9">
        <text>(2E)-3-methyl-5-phosphooxypent-2-enoate + H(+) = isopentenyl phosphate + CO2</text>
        <dbReference type="Rhea" id="RHEA:78971"/>
        <dbReference type="ChEBI" id="CHEBI:15378"/>
        <dbReference type="ChEBI" id="CHEBI:16526"/>
        <dbReference type="ChEBI" id="CHEBI:65078"/>
        <dbReference type="ChEBI" id="CHEBI:229665"/>
        <dbReference type="EC" id="4.1.1.126"/>
    </reaction>
    <physiologicalReaction direction="left-to-right" evidence="9">
        <dbReference type="Rhea" id="RHEA:78972"/>
    </physiologicalReaction>
</comment>
<keyword evidence="8" id="KW-0414">Isoprene biosynthesis</keyword>
<comment type="pathway">
    <text evidence="2">Isoprenoid biosynthesis; isopentenyl diphosphate biosynthesis via mevalonate pathway.</text>
</comment>
<dbReference type="GO" id="GO:0008299">
    <property type="term" value="P:isoprenoid biosynthetic process"/>
    <property type="evidence" value="ECO:0007669"/>
    <property type="project" value="UniProtKB-KW"/>
</dbReference>
<evidence type="ECO:0000313" key="18">
    <source>
        <dbReference type="Proteomes" id="UP000610373"/>
    </source>
</evidence>
<dbReference type="EMBL" id="CAJHIO010000010">
    <property type="protein sequence ID" value="CAD6492153.1"/>
    <property type="molecule type" value="Genomic_DNA"/>
</dbReference>
<dbReference type="InterPro" id="IPR049383">
    <property type="entry name" value="UbiD-like_N"/>
</dbReference>
<evidence type="ECO:0000256" key="7">
    <source>
        <dbReference type="ARBA" id="ARBA00023211"/>
    </source>
</evidence>
<evidence type="ECO:0000256" key="12">
    <source>
        <dbReference type="ARBA" id="ARBA00049754"/>
    </source>
</evidence>
<evidence type="ECO:0000256" key="3">
    <source>
        <dbReference type="ARBA" id="ARBA00010021"/>
    </source>
</evidence>
<evidence type="ECO:0000256" key="1">
    <source>
        <dbReference type="ARBA" id="ARBA00001936"/>
    </source>
</evidence>
<dbReference type="SUPFAM" id="SSF143968">
    <property type="entry name" value="UbiD C-terminal domain-like"/>
    <property type="match status" value="1"/>
</dbReference>
<organism evidence="17 18">
    <name type="scientific">Candidatus Argoarchaeum ethanivorans</name>
    <dbReference type="NCBI Taxonomy" id="2608793"/>
    <lineage>
        <taxon>Archaea</taxon>
        <taxon>Methanobacteriati</taxon>
        <taxon>Methanobacteriota</taxon>
        <taxon>Stenosarchaea group</taxon>
        <taxon>Methanomicrobia</taxon>
        <taxon>Methanosarcinales</taxon>
        <taxon>Methanosarcinales incertae sedis</taxon>
        <taxon>GOM Arc I cluster</taxon>
        <taxon>Candidatus Argoarchaeum</taxon>
    </lineage>
</organism>
<comment type="function">
    <text evidence="10">Catalyzes the conversion of trans-anhydromevalonate 5-phosphate (tAHMP) into isopentenyl phosphate. Involved in the archaeal mevalonate (MVA) pathway, which provides fundamental precursors for isoprenoid biosynthesis, such as isopentenyl diphosphate (IPP) and dimethylallyl diphosphate (DMAPP).</text>
</comment>
<feature type="domain" description="3-octaprenyl-4-hydroxybenzoate carboxy-lyase-like C-terminal" evidence="16">
    <location>
        <begin position="285"/>
        <end position="406"/>
    </location>
</feature>
<reference evidence="17" key="1">
    <citation type="submission" date="2020-10" db="EMBL/GenBank/DDBJ databases">
        <authorList>
            <person name="Hahn C.J."/>
            <person name="Laso-Perez R."/>
            <person name="Vulcano F."/>
            <person name="Vaziourakis K.-M."/>
            <person name="Stokke R."/>
            <person name="Steen I.H."/>
            <person name="Teske A."/>
            <person name="Boetius A."/>
            <person name="Liebeke M."/>
            <person name="Amann R."/>
            <person name="Knittel K."/>
        </authorList>
    </citation>
    <scope>NUCLEOTIDE SEQUENCE</scope>
    <source>
        <strain evidence="17">Gfbio:e3339647-f889-4370-9287-4fb5cb688e4c:AG392O15_GoMArc1</strain>
    </source>
</reference>
<dbReference type="InterPro" id="IPR049381">
    <property type="entry name" value="UbiD-like_C"/>
</dbReference>
<dbReference type="SUPFAM" id="SSF50475">
    <property type="entry name" value="FMN-binding split barrel"/>
    <property type="match status" value="1"/>
</dbReference>
<protein>
    <recommendedName>
        <fullName evidence="12">Anhydromevalonate phosphate decarboxylase</fullName>
        <ecNumber evidence="11">4.1.1.126</ecNumber>
    </recommendedName>
</protein>
<dbReference type="FunFam" id="3.40.1670.10:FF:000003">
    <property type="entry name" value="Phenolic acid decarboxylase"/>
    <property type="match status" value="1"/>
</dbReference>
<evidence type="ECO:0000256" key="4">
    <source>
        <dbReference type="ARBA" id="ARBA00022630"/>
    </source>
</evidence>
<dbReference type="PANTHER" id="PTHR30108">
    <property type="entry name" value="3-OCTAPRENYL-4-HYDROXYBENZOATE CARBOXY-LYASE-RELATED"/>
    <property type="match status" value="1"/>
</dbReference>
<keyword evidence="5" id="KW-0288">FMN</keyword>
<dbReference type="AlphaFoldDB" id="A0A811T963"/>
<evidence type="ECO:0000256" key="5">
    <source>
        <dbReference type="ARBA" id="ARBA00022643"/>
    </source>
</evidence>
<dbReference type="Gene3D" id="3.40.1670.10">
    <property type="entry name" value="UbiD C-terminal domain-like"/>
    <property type="match status" value="1"/>
</dbReference>
<feature type="domain" description="3-octaprenyl-4-hydroxybenzoate carboxy-lyase-like N-terminal" evidence="15">
    <location>
        <begin position="12"/>
        <end position="82"/>
    </location>
</feature>
<accession>A0A811T963</accession>
<dbReference type="PANTHER" id="PTHR30108:SF21">
    <property type="entry name" value="4-HYDROXYBENZOATE DECARBOXYLASE"/>
    <property type="match status" value="1"/>
</dbReference>
<dbReference type="Pfam" id="PF20695">
    <property type="entry name" value="UbiD_N"/>
    <property type="match status" value="1"/>
</dbReference>
<keyword evidence="6" id="KW-0210">Decarboxylase</keyword>
<evidence type="ECO:0000256" key="2">
    <source>
        <dbReference type="ARBA" id="ARBA00005092"/>
    </source>
</evidence>
<evidence type="ECO:0000259" key="14">
    <source>
        <dbReference type="Pfam" id="PF01977"/>
    </source>
</evidence>
<evidence type="ECO:0000313" key="17">
    <source>
        <dbReference type="EMBL" id="CAD6492153.1"/>
    </source>
</evidence>
<evidence type="ECO:0000256" key="10">
    <source>
        <dbReference type="ARBA" id="ARBA00049583"/>
    </source>
</evidence>
<feature type="domain" description="3-octaprenyl-4-hydroxybenzoate carboxy-lyase-like Rift-related" evidence="14">
    <location>
        <begin position="102"/>
        <end position="279"/>
    </location>
</feature>
<proteinExistence type="inferred from homology"/>
<evidence type="ECO:0000256" key="9">
    <source>
        <dbReference type="ARBA" id="ARBA00049054"/>
    </source>
</evidence>
<dbReference type="NCBIfam" id="TIGR00148">
    <property type="entry name" value="UbiD family decarboxylase"/>
    <property type="match status" value="1"/>
</dbReference>
<comment type="caution">
    <text evidence="17">The sequence shown here is derived from an EMBL/GenBank/DDBJ whole genome shotgun (WGS) entry which is preliminary data.</text>
</comment>
<name>A0A811T963_9EURY</name>
<evidence type="ECO:0000256" key="13">
    <source>
        <dbReference type="ARBA" id="ARBA00049936"/>
    </source>
</evidence>
<gene>
    <name evidence="17" type="primary">ubiD_1</name>
    <name evidence="17" type="ORF">CHKLHMKO_00241</name>
</gene>
<evidence type="ECO:0000259" key="16">
    <source>
        <dbReference type="Pfam" id="PF20696"/>
    </source>
</evidence>
<dbReference type="Pfam" id="PF01977">
    <property type="entry name" value="UbiD"/>
    <property type="match status" value="1"/>
</dbReference>
<evidence type="ECO:0000259" key="15">
    <source>
        <dbReference type="Pfam" id="PF20695"/>
    </source>
</evidence>
<dbReference type="Pfam" id="PF20696">
    <property type="entry name" value="UbiD_C"/>
    <property type="match status" value="1"/>
</dbReference>
<dbReference type="GO" id="GO:0005737">
    <property type="term" value="C:cytoplasm"/>
    <property type="evidence" value="ECO:0007669"/>
    <property type="project" value="TreeGrafter"/>
</dbReference>
<comment type="cofactor">
    <cofactor evidence="1">
        <name>Mn(2+)</name>
        <dbReference type="ChEBI" id="CHEBI:29035"/>
    </cofactor>
</comment>
<evidence type="ECO:0000256" key="11">
    <source>
        <dbReference type="ARBA" id="ARBA00049727"/>
    </source>
</evidence>
<dbReference type="GO" id="GO:0016831">
    <property type="term" value="F:carboxy-lyase activity"/>
    <property type="evidence" value="ECO:0007669"/>
    <property type="project" value="UniProtKB-KW"/>
</dbReference>
<evidence type="ECO:0000256" key="8">
    <source>
        <dbReference type="ARBA" id="ARBA00023229"/>
    </source>
</evidence>
<keyword evidence="17" id="KW-0456">Lyase</keyword>
<dbReference type="Proteomes" id="UP000610373">
    <property type="component" value="Unassembled WGS sequence"/>
</dbReference>
<comment type="cofactor">
    <cofactor evidence="13">
        <name>prenylated FMN</name>
        <dbReference type="ChEBI" id="CHEBI:87746"/>
    </cofactor>
</comment>
<dbReference type="EC" id="4.1.1.126" evidence="11"/>
<comment type="similarity">
    <text evidence="3">Belongs to the UbiD family.</text>
</comment>
<keyword evidence="7" id="KW-0464">Manganese</keyword>
<sequence>MQNSNVMFSTFIKTLREDGELFEITTPASPEYELTQLSNKHKGAMLFHNVNGWKVAVNILGTRELLAKALDIPKEEIVHTLSTIDSDGTVRIIDKPGEEMIEETDLSKLPILTHYENDGGSYITAGIVISEYGGVENASIHRLMVIDGKKVAARLVEGRHTDNLYQRAKKDNKPLPVAVAIGVDPVILYAACTRVPEGREFFYASAIKGEAVELFRCGNGIKVPPCEILLEGYIDKELHNEGCFVDITGTYDNTRLQPVIHITKILHRKNPIYHAILPSSGEHKILMGIPYEPLIYKEAQKHARVNNVILSDGGCCYLHALIQISKRHEHEPEAVIQAAFKAHRSLKHVVVVDDDIDIFNPLDVEYAIATRVQADKDLYIYPNQRGSSLDPSRKTDGTTSKIGIDATCELARKNEYQRITT</sequence>
<dbReference type="InterPro" id="IPR002830">
    <property type="entry name" value="UbiD"/>
</dbReference>
<evidence type="ECO:0000256" key="6">
    <source>
        <dbReference type="ARBA" id="ARBA00022793"/>
    </source>
</evidence>
<keyword evidence="4" id="KW-0285">Flavoprotein</keyword>
<dbReference type="InterPro" id="IPR048304">
    <property type="entry name" value="UbiD_Rift_dom"/>
</dbReference>